<dbReference type="InterPro" id="IPR036186">
    <property type="entry name" value="Serpin_sf"/>
</dbReference>
<evidence type="ECO:0000259" key="5">
    <source>
        <dbReference type="SMART" id="SM00093"/>
    </source>
</evidence>
<evidence type="ECO:0000256" key="1">
    <source>
        <dbReference type="ARBA" id="ARBA00009500"/>
    </source>
</evidence>
<dbReference type="InterPro" id="IPR042178">
    <property type="entry name" value="Serpin_sf_1"/>
</dbReference>
<protein>
    <submittedName>
        <fullName evidence="6">Serpin 7</fullName>
    </submittedName>
</protein>
<dbReference type="AlphaFoldDB" id="A0A1W7R9L1"/>
<proteinExistence type="inferred from homology"/>
<dbReference type="GO" id="GO:0004867">
    <property type="term" value="F:serine-type endopeptidase inhibitor activity"/>
    <property type="evidence" value="ECO:0007669"/>
    <property type="project" value="UniProtKB-KW"/>
</dbReference>
<dbReference type="InterPro" id="IPR023795">
    <property type="entry name" value="Serpin_CS"/>
</dbReference>
<evidence type="ECO:0000256" key="3">
    <source>
        <dbReference type="ARBA" id="ARBA00022900"/>
    </source>
</evidence>
<comment type="similarity">
    <text evidence="1 4">Belongs to the serpin family.</text>
</comment>
<dbReference type="PROSITE" id="PS00284">
    <property type="entry name" value="SERPIN"/>
    <property type="match status" value="1"/>
</dbReference>
<dbReference type="Gene3D" id="3.30.497.10">
    <property type="entry name" value="Antithrombin, subunit I, domain 2"/>
    <property type="match status" value="1"/>
</dbReference>
<dbReference type="InterPro" id="IPR042185">
    <property type="entry name" value="Serpin_sf_2"/>
</dbReference>
<accession>A0A1W7R9L1</accession>
<evidence type="ECO:0000256" key="4">
    <source>
        <dbReference type="RuleBase" id="RU000411"/>
    </source>
</evidence>
<sequence>MESAIASSNGFNIKLLQIYRKEKEEGNIFYSSTSITIALAMLYCGAREKTKEEMEDILNLGDQHSIQEGFCCILNLFLKLPSETVLNISNMLAIDKKYKILPEFSNSLKSNYNVETKLYDFANHPAEAQAELNQLIEIATNEKIKKFFPDGIITSDVCMILANAIYFKGLWSISFNKDNTTKKPFYTIADEEIMVDMMFRRARFRMSHSADLNARFLEMPYIGDKISMILMLPLEKHGISFLENSISVDNLNNAIQNLRTVRDVRLSLPRFKLEESLPLKQCLMNMGMRNAFATDADFSGISGKKDISISAALHKAFVEVNEEGTEASAVTGMVMVAKSSSPPPPPTIFIVDHPFMFVIREMSTGLILFTGSIHKL</sequence>
<feature type="domain" description="Serpin" evidence="5">
    <location>
        <begin position="13"/>
        <end position="376"/>
    </location>
</feature>
<name>A0A1W7R9L1_9SCOR</name>
<dbReference type="PANTHER" id="PTHR11461:SF211">
    <property type="entry name" value="GH10112P-RELATED"/>
    <property type="match status" value="1"/>
</dbReference>
<organism evidence="6">
    <name type="scientific">Hadrurus spadix</name>
    <dbReference type="NCBI Taxonomy" id="141984"/>
    <lineage>
        <taxon>Eukaryota</taxon>
        <taxon>Metazoa</taxon>
        <taxon>Ecdysozoa</taxon>
        <taxon>Arthropoda</taxon>
        <taxon>Chelicerata</taxon>
        <taxon>Arachnida</taxon>
        <taxon>Scorpiones</taxon>
        <taxon>Iurida</taxon>
        <taxon>Iuroidea</taxon>
        <taxon>Hadrurus</taxon>
    </lineage>
</organism>
<dbReference type="SUPFAM" id="SSF56574">
    <property type="entry name" value="Serpins"/>
    <property type="match status" value="1"/>
</dbReference>
<reference evidence="6" key="1">
    <citation type="submission" date="2016-11" db="EMBL/GenBank/DDBJ databases">
        <title>Venom-gland transcriptomics and venom proteomics of the black-back scorpion (Hadrurus spadix) reveal detectability challenges and an unexplored realm of animal toxin diversity.</title>
        <authorList>
            <person name="Rokyta D.R."/>
            <person name="Ward M.J."/>
        </authorList>
    </citation>
    <scope>NUCLEOTIDE SEQUENCE</scope>
    <source>
        <tissue evidence="6">Venom gland</tissue>
    </source>
</reference>
<dbReference type="SMART" id="SM00093">
    <property type="entry name" value="SERPIN"/>
    <property type="match status" value="1"/>
</dbReference>
<dbReference type="Pfam" id="PF00079">
    <property type="entry name" value="Serpin"/>
    <property type="match status" value="1"/>
</dbReference>
<dbReference type="EMBL" id="GFAH01000560">
    <property type="protein sequence ID" value="JAV47829.1"/>
    <property type="molecule type" value="Transcribed_RNA"/>
</dbReference>
<dbReference type="Gene3D" id="2.30.39.10">
    <property type="entry name" value="Alpha-1-antitrypsin, domain 1"/>
    <property type="match status" value="1"/>
</dbReference>
<evidence type="ECO:0000256" key="2">
    <source>
        <dbReference type="ARBA" id="ARBA00022690"/>
    </source>
</evidence>
<keyword evidence="3" id="KW-0722">Serine protease inhibitor</keyword>
<keyword evidence="2" id="KW-0646">Protease inhibitor</keyword>
<dbReference type="InterPro" id="IPR000215">
    <property type="entry name" value="Serpin_fam"/>
</dbReference>
<dbReference type="PANTHER" id="PTHR11461">
    <property type="entry name" value="SERINE PROTEASE INHIBITOR, SERPIN"/>
    <property type="match status" value="1"/>
</dbReference>
<dbReference type="GO" id="GO:0005615">
    <property type="term" value="C:extracellular space"/>
    <property type="evidence" value="ECO:0007669"/>
    <property type="project" value="InterPro"/>
</dbReference>
<evidence type="ECO:0000313" key="6">
    <source>
        <dbReference type="EMBL" id="JAV47829.1"/>
    </source>
</evidence>
<dbReference type="InterPro" id="IPR023796">
    <property type="entry name" value="Serpin_dom"/>
</dbReference>